<dbReference type="InterPro" id="IPR012674">
    <property type="entry name" value="Calycin"/>
</dbReference>
<dbReference type="SUPFAM" id="SSF50814">
    <property type="entry name" value="Lipocalins"/>
    <property type="match status" value="1"/>
</dbReference>
<keyword evidence="3" id="KW-1185">Reference proteome</keyword>
<reference evidence="2" key="1">
    <citation type="submission" date="2025-08" db="UniProtKB">
        <authorList>
            <consortium name="Ensembl"/>
        </authorList>
    </citation>
    <scope>IDENTIFICATION</scope>
</reference>
<dbReference type="GeneTree" id="ENSGT00940000154530"/>
<dbReference type="InterPro" id="IPR000463">
    <property type="entry name" value="Fatty_acid-bd"/>
</dbReference>
<comment type="similarity">
    <text evidence="1">Belongs to the calycin superfamily. Fatty-acid binding protein (FABP) family.</text>
</comment>
<sequence length="96" mass="10737">TGAVAKPNCIITSDSKSFTISTDETVSKKKKTQFSCKPGEKFEETTDDGRKTVCKFTNGALVQDKEWDGKENTMRKVIMVDCLMNNVTCTQIYENV</sequence>
<evidence type="ECO:0000313" key="3">
    <source>
        <dbReference type="Proteomes" id="UP000694414"/>
    </source>
</evidence>
<name>A0A8C9AWM3_PROSS</name>
<evidence type="ECO:0000313" key="2">
    <source>
        <dbReference type="Ensembl" id="ENSPSMP00000036814.1"/>
    </source>
</evidence>
<proteinExistence type="inferred from homology"/>
<accession>A0A8C9AWM3</accession>
<evidence type="ECO:0000256" key="1">
    <source>
        <dbReference type="ARBA" id="ARBA00008390"/>
    </source>
</evidence>
<dbReference type="AlphaFoldDB" id="A0A8C9AWM3"/>
<dbReference type="PRINTS" id="PR00178">
    <property type="entry name" value="FATTYACIDBP"/>
</dbReference>
<organism evidence="2 3">
    <name type="scientific">Prolemur simus</name>
    <name type="common">Greater bamboo lemur</name>
    <name type="synonym">Hapalemur simus</name>
    <dbReference type="NCBI Taxonomy" id="1328070"/>
    <lineage>
        <taxon>Eukaryota</taxon>
        <taxon>Metazoa</taxon>
        <taxon>Chordata</taxon>
        <taxon>Craniata</taxon>
        <taxon>Vertebrata</taxon>
        <taxon>Euteleostomi</taxon>
        <taxon>Mammalia</taxon>
        <taxon>Eutheria</taxon>
        <taxon>Euarchontoglires</taxon>
        <taxon>Primates</taxon>
        <taxon>Strepsirrhini</taxon>
        <taxon>Lemuriformes</taxon>
        <taxon>Lemuridae</taxon>
        <taxon>Prolemur</taxon>
    </lineage>
</organism>
<dbReference type="Ensembl" id="ENSPSMT00000042414.1">
    <property type="protein sequence ID" value="ENSPSMP00000036814.1"/>
    <property type="gene ID" value="ENSPSMG00000025330.1"/>
</dbReference>
<protein>
    <submittedName>
        <fullName evidence="2">Uncharacterized protein</fullName>
    </submittedName>
</protein>
<dbReference type="GO" id="GO:0008289">
    <property type="term" value="F:lipid binding"/>
    <property type="evidence" value="ECO:0007669"/>
    <property type="project" value="InterPro"/>
</dbReference>
<dbReference type="Proteomes" id="UP000694414">
    <property type="component" value="Unplaced"/>
</dbReference>
<reference evidence="2" key="2">
    <citation type="submission" date="2025-09" db="UniProtKB">
        <authorList>
            <consortium name="Ensembl"/>
        </authorList>
    </citation>
    <scope>IDENTIFICATION</scope>
</reference>
<dbReference type="PANTHER" id="PTHR11955">
    <property type="entry name" value="FATTY ACID BINDING PROTEIN"/>
    <property type="match status" value="1"/>
</dbReference>
<dbReference type="InterPro" id="IPR031259">
    <property type="entry name" value="ILBP"/>
</dbReference>
<dbReference type="Gene3D" id="2.40.128.20">
    <property type="match status" value="1"/>
</dbReference>